<dbReference type="AlphaFoldDB" id="A0A0D0BJU9"/>
<dbReference type="Proteomes" id="UP000053593">
    <property type="component" value="Unassembled WGS sequence"/>
</dbReference>
<organism evidence="1 2">
    <name type="scientific">Collybiopsis luxurians FD-317 M1</name>
    <dbReference type="NCBI Taxonomy" id="944289"/>
    <lineage>
        <taxon>Eukaryota</taxon>
        <taxon>Fungi</taxon>
        <taxon>Dikarya</taxon>
        <taxon>Basidiomycota</taxon>
        <taxon>Agaricomycotina</taxon>
        <taxon>Agaricomycetes</taxon>
        <taxon>Agaricomycetidae</taxon>
        <taxon>Agaricales</taxon>
        <taxon>Marasmiineae</taxon>
        <taxon>Omphalotaceae</taxon>
        <taxon>Collybiopsis</taxon>
        <taxon>Collybiopsis luxurians</taxon>
    </lineage>
</organism>
<protein>
    <submittedName>
        <fullName evidence="1">Uncharacterized protein</fullName>
    </submittedName>
</protein>
<accession>A0A0D0BJU9</accession>
<dbReference type="EMBL" id="KN835003">
    <property type="protein sequence ID" value="KIK49794.1"/>
    <property type="molecule type" value="Genomic_DNA"/>
</dbReference>
<proteinExistence type="predicted"/>
<dbReference type="HOGENOM" id="CLU_3014363_0_0_1"/>
<gene>
    <name evidence="1" type="ORF">GYMLUDRAFT_51528</name>
</gene>
<keyword evidence="2" id="KW-1185">Reference proteome</keyword>
<sequence>MISNSSKHALQRAALAGHFLLFPLQEDSRKDLLKSTSGSVFVNSCTPFVSDEMRRR</sequence>
<evidence type="ECO:0000313" key="2">
    <source>
        <dbReference type="Proteomes" id="UP000053593"/>
    </source>
</evidence>
<name>A0A0D0BJU9_9AGAR</name>
<reference evidence="1 2" key="1">
    <citation type="submission" date="2014-04" db="EMBL/GenBank/DDBJ databases">
        <title>Evolutionary Origins and Diversification of the Mycorrhizal Mutualists.</title>
        <authorList>
            <consortium name="DOE Joint Genome Institute"/>
            <consortium name="Mycorrhizal Genomics Consortium"/>
            <person name="Kohler A."/>
            <person name="Kuo A."/>
            <person name="Nagy L.G."/>
            <person name="Floudas D."/>
            <person name="Copeland A."/>
            <person name="Barry K.W."/>
            <person name="Cichocki N."/>
            <person name="Veneault-Fourrey C."/>
            <person name="LaButti K."/>
            <person name="Lindquist E.A."/>
            <person name="Lipzen A."/>
            <person name="Lundell T."/>
            <person name="Morin E."/>
            <person name="Murat C."/>
            <person name="Riley R."/>
            <person name="Ohm R."/>
            <person name="Sun H."/>
            <person name="Tunlid A."/>
            <person name="Henrissat B."/>
            <person name="Grigoriev I.V."/>
            <person name="Hibbett D.S."/>
            <person name="Martin F."/>
        </authorList>
    </citation>
    <scope>NUCLEOTIDE SEQUENCE [LARGE SCALE GENOMIC DNA]</scope>
    <source>
        <strain evidence="1 2">FD-317 M1</strain>
    </source>
</reference>
<evidence type="ECO:0000313" key="1">
    <source>
        <dbReference type="EMBL" id="KIK49794.1"/>
    </source>
</evidence>